<evidence type="ECO:0000313" key="2">
    <source>
        <dbReference type="EMBL" id="AKO65783.1"/>
    </source>
</evidence>
<dbReference type="GO" id="GO:0016702">
    <property type="term" value="F:oxidoreductase activity, acting on single donors with incorporation of molecular oxygen, incorporation of two atoms of oxygen"/>
    <property type="evidence" value="ECO:0007669"/>
    <property type="project" value="InterPro"/>
</dbReference>
<feature type="transmembrane region" description="Helical" evidence="1">
    <location>
        <begin position="191"/>
        <end position="212"/>
    </location>
</feature>
<feature type="transmembrane region" description="Helical" evidence="1">
    <location>
        <begin position="36"/>
        <end position="59"/>
    </location>
</feature>
<feature type="transmembrane region" description="Helical" evidence="1">
    <location>
        <begin position="160"/>
        <end position="179"/>
    </location>
</feature>
<evidence type="ECO:0000313" key="3">
    <source>
        <dbReference type="Proteomes" id="UP000066549"/>
    </source>
</evidence>
<feature type="transmembrane region" description="Helical" evidence="1">
    <location>
        <begin position="232"/>
        <end position="248"/>
    </location>
</feature>
<evidence type="ECO:0000256" key="1">
    <source>
        <dbReference type="SAM" id="Phobius"/>
    </source>
</evidence>
<dbReference type="OrthoDB" id="8538734at2"/>
<feature type="transmembrane region" description="Helical" evidence="1">
    <location>
        <begin position="12"/>
        <end position="30"/>
    </location>
</feature>
<protein>
    <recommendedName>
        <fullName evidence="4">Beta-carotene 15,15'-dioxygenase</fullName>
    </recommendedName>
</protein>
<name>A0A0H4J235_9PROT</name>
<feature type="transmembrane region" description="Helical" evidence="1">
    <location>
        <begin position="79"/>
        <end position="109"/>
    </location>
</feature>
<keyword evidence="1" id="KW-0472">Membrane</keyword>
<dbReference type="Proteomes" id="UP000066549">
    <property type="component" value="Chromosome"/>
</dbReference>
<evidence type="ECO:0008006" key="4">
    <source>
        <dbReference type="Google" id="ProtNLM"/>
    </source>
</evidence>
<dbReference type="Pfam" id="PF15461">
    <property type="entry name" value="BCD"/>
    <property type="match status" value="1"/>
</dbReference>
<reference evidence="2 3" key="1">
    <citation type="submission" date="2015-03" db="EMBL/GenBank/DDBJ databases">
        <title>Comparative analysis of the OM43 clade including a novel species from Red Sea uncovers genomic and metabolic diversity among marine methylotrophs.</title>
        <authorList>
            <person name="Jimenez-Infante F."/>
            <person name="Ngugi D.K."/>
            <person name="Vinu M."/>
            <person name="Alam I."/>
            <person name="Kamau A."/>
            <person name="Blom J."/>
            <person name="Bajic V.B."/>
            <person name="Stingl U."/>
        </authorList>
    </citation>
    <scope>NUCLEOTIDE SEQUENCE [LARGE SCALE GENOMIC DNA]</scope>
    <source>
        <strain evidence="2 3">MBRSH7</strain>
    </source>
</reference>
<proteinExistence type="predicted"/>
<gene>
    <name evidence="2" type="ORF">VI33_03425</name>
</gene>
<accession>A0A0H4J235</accession>
<dbReference type="InterPro" id="IPR022270">
    <property type="entry name" value="Blh_diox"/>
</dbReference>
<organism evidence="2 3">
    <name type="scientific">Methylophilales bacterium MBRS-H7</name>
    <dbReference type="NCBI Taxonomy" id="1623450"/>
    <lineage>
        <taxon>Bacteria</taxon>
        <taxon>Pseudomonadati</taxon>
        <taxon>Pseudomonadota</taxon>
        <taxon>Betaproteobacteria</taxon>
        <taxon>Nitrosomonadales</taxon>
        <taxon>OM43 clade</taxon>
    </lineage>
</organism>
<dbReference type="EMBL" id="CP011002">
    <property type="protein sequence ID" value="AKO65783.1"/>
    <property type="molecule type" value="Genomic_DNA"/>
</dbReference>
<keyword evidence="1" id="KW-0812">Transmembrane</keyword>
<sequence length="285" mass="33316">MHLLNKINIHHLLFSILGIILISLYPYQSLEAVYSLGIHPLILIIFIAITTIGLGHGALDGKIIWELSIKKNSRFKIYFIYLLIVLVSILIWMAFPTSGLFILFLMSIYHFGDSDLKNYSLNKLQKITWGFLVTMIPIFFHAETVNLIFFNLADYQMNKILIICIQISFIVCLIGWLRIAFKKKLWCETSVLFVMLISGYYLDPLFWFGYYFCFYHGMRALMNHQFQLKKDTIWMVIFTIPVLIVWLICNELIKVSFIELLFPSLFALTVAHMQLGNIIKLVHVR</sequence>
<feature type="transmembrane region" description="Helical" evidence="1">
    <location>
        <begin position="260"/>
        <end position="279"/>
    </location>
</feature>
<keyword evidence="3" id="KW-1185">Reference proteome</keyword>
<keyword evidence="1" id="KW-1133">Transmembrane helix</keyword>
<feature type="transmembrane region" description="Helical" evidence="1">
    <location>
        <begin position="129"/>
        <end position="153"/>
    </location>
</feature>
<dbReference type="AlphaFoldDB" id="A0A0H4J235"/>
<dbReference type="NCBIfam" id="TIGR03753">
    <property type="entry name" value="blh_monoox"/>
    <property type="match status" value="1"/>
</dbReference>